<organism evidence="7 8">
    <name type="scientific">candidate division KSB3 bacterium</name>
    <dbReference type="NCBI Taxonomy" id="2044937"/>
    <lineage>
        <taxon>Bacteria</taxon>
        <taxon>candidate division KSB3</taxon>
    </lineage>
</organism>
<dbReference type="PANTHER" id="PTHR11547:SF38">
    <property type="entry name" value="ARGININE KINASE 1-RELATED"/>
    <property type="match status" value="1"/>
</dbReference>
<gene>
    <name evidence="7" type="ORF">CSB45_05340</name>
</gene>
<keyword evidence="4 5" id="KW-0067">ATP-binding</keyword>
<evidence type="ECO:0000256" key="1">
    <source>
        <dbReference type="ARBA" id="ARBA00022679"/>
    </source>
</evidence>
<dbReference type="EMBL" id="PDPS01000024">
    <property type="protein sequence ID" value="PID58112.1"/>
    <property type="molecule type" value="Genomic_DNA"/>
</dbReference>
<evidence type="ECO:0000256" key="2">
    <source>
        <dbReference type="ARBA" id="ARBA00022741"/>
    </source>
</evidence>
<dbReference type="SUPFAM" id="SSF55931">
    <property type="entry name" value="Glutamine synthetase/guanido kinase"/>
    <property type="match status" value="1"/>
</dbReference>
<evidence type="ECO:0000256" key="5">
    <source>
        <dbReference type="PROSITE-ProRule" id="PRU00843"/>
    </source>
</evidence>
<feature type="domain" description="Phosphagen kinase C-terminal" evidence="6">
    <location>
        <begin position="6"/>
        <end position="235"/>
    </location>
</feature>
<dbReference type="PROSITE" id="PS51510">
    <property type="entry name" value="PHOSPHAGEN_KINASE_C"/>
    <property type="match status" value="1"/>
</dbReference>
<comment type="caution">
    <text evidence="5">Lacks conserved residue(s) required for the propagation of feature annotation.</text>
</comment>
<dbReference type="GO" id="GO:0005615">
    <property type="term" value="C:extracellular space"/>
    <property type="evidence" value="ECO:0007669"/>
    <property type="project" value="TreeGrafter"/>
</dbReference>
<comment type="similarity">
    <text evidence="5">Belongs to the ATP:guanido phosphotransferase family.</text>
</comment>
<dbReference type="InterPro" id="IPR022414">
    <property type="entry name" value="ATP-guanido_PTrfase_cat"/>
</dbReference>
<evidence type="ECO:0000313" key="8">
    <source>
        <dbReference type="Proteomes" id="UP000229740"/>
    </source>
</evidence>
<keyword evidence="2 5" id="KW-0547">Nucleotide-binding</keyword>
<dbReference type="AlphaFoldDB" id="A0A2G6E8B3"/>
<dbReference type="Gene3D" id="3.30.590.10">
    <property type="entry name" value="Glutamine synthetase/guanido kinase, catalytic domain"/>
    <property type="match status" value="1"/>
</dbReference>
<feature type="binding site" evidence="5">
    <location>
        <begin position="9"/>
        <end position="13"/>
    </location>
    <ligand>
        <name>ATP</name>
        <dbReference type="ChEBI" id="CHEBI:30616"/>
    </ligand>
</feature>
<dbReference type="PANTHER" id="PTHR11547">
    <property type="entry name" value="ARGININE OR CREATINE KINASE"/>
    <property type="match status" value="1"/>
</dbReference>
<feature type="binding site" evidence="5">
    <location>
        <position position="106"/>
    </location>
    <ligand>
        <name>ATP</name>
        <dbReference type="ChEBI" id="CHEBI:30616"/>
    </ligand>
</feature>
<evidence type="ECO:0000256" key="4">
    <source>
        <dbReference type="ARBA" id="ARBA00022840"/>
    </source>
</evidence>
<accession>A0A2G6E8B3</accession>
<proteinExistence type="inferred from homology"/>
<protein>
    <recommendedName>
        <fullName evidence="6">Phosphagen kinase C-terminal domain-containing protein</fullName>
    </recommendedName>
</protein>
<dbReference type="InterPro" id="IPR014746">
    <property type="entry name" value="Gln_synth/guanido_kin_cat_dom"/>
</dbReference>
<dbReference type="GO" id="GO:0005524">
    <property type="term" value="F:ATP binding"/>
    <property type="evidence" value="ECO:0007669"/>
    <property type="project" value="UniProtKB-UniRule"/>
</dbReference>
<evidence type="ECO:0000256" key="3">
    <source>
        <dbReference type="ARBA" id="ARBA00022777"/>
    </source>
</evidence>
<keyword evidence="3 5" id="KW-0418">Kinase</keyword>
<keyword evidence="1 5" id="KW-0808">Transferase</keyword>
<feature type="binding site" evidence="5">
    <location>
        <begin position="157"/>
        <end position="161"/>
    </location>
    <ligand>
        <name>ATP</name>
        <dbReference type="ChEBI" id="CHEBI:30616"/>
    </ligand>
</feature>
<dbReference type="InterPro" id="IPR000749">
    <property type="entry name" value="ATP-guanido_PTrfase"/>
</dbReference>
<name>A0A2G6E8B3_9BACT</name>
<reference evidence="7 8" key="1">
    <citation type="submission" date="2017-10" db="EMBL/GenBank/DDBJ databases">
        <title>Novel microbial diversity and functional potential in the marine mammal oral microbiome.</title>
        <authorList>
            <person name="Dudek N.K."/>
            <person name="Sun C.L."/>
            <person name="Burstein D."/>
            <person name="Kantor R.S."/>
            <person name="Aliaga Goltsman D.S."/>
            <person name="Bik E.M."/>
            <person name="Thomas B.C."/>
            <person name="Banfield J.F."/>
            <person name="Relman D.A."/>
        </authorList>
    </citation>
    <scope>NUCLEOTIDE SEQUENCE [LARGE SCALE GENOMIC DNA]</scope>
    <source>
        <strain evidence="7">DOLZORAL124_49_17</strain>
    </source>
</reference>
<sequence>MSFPAYVISTRVRIARNLRQYPFPDKATGLQRQEVLERVCHALQKKSCGQESALLLLDRLNALERKILEEEQLISHLSATSVRSAAVIALKTQKLSVLVNEEDHLRIQALVPGLALRICCRAARRLERCLHGLLPFAYSEADGYLTTCPQNTGSGIRISVMMFLPGLTMLGKLIPLLKSFVQAGCSIRGAYGEGSRAEGYRVQLSMPVPYTQTLHASAERCRRYCLQLIQYERMARISLVRGPVKLFHWRVRRVRRQLCQAGSLSLANALHIIALCRLCVCIGFHPLTLRRTFFSGPVRMRHLYGFDRLSRRIQTAHIRHAQLQERHRAHSGIQVKGDDEFRARVLREGIATIMRTEIA</sequence>
<evidence type="ECO:0000313" key="7">
    <source>
        <dbReference type="EMBL" id="PID58112.1"/>
    </source>
</evidence>
<dbReference type="Pfam" id="PF00217">
    <property type="entry name" value="ATP-gua_Ptrans"/>
    <property type="match status" value="1"/>
</dbReference>
<comment type="caution">
    <text evidence="7">The sequence shown here is derived from an EMBL/GenBank/DDBJ whole genome shotgun (WGS) entry which is preliminary data.</text>
</comment>
<dbReference type="GO" id="GO:0004111">
    <property type="term" value="F:creatine kinase activity"/>
    <property type="evidence" value="ECO:0007669"/>
    <property type="project" value="InterPro"/>
</dbReference>
<evidence type="ECO:0000259" key="6">
    <source>
        <dbReference type="PROSITE" id="PS51510"/>
    </source>
</evidence>
<dbReference type="GO" id="GO:0046314">
    <property type="term" value="P:phosphocreatine biosynthetic process"/>
    <property type="evidence" value="ECO:0007669"/>
    <property type="project" value="InterPro"/>
</dbReference>
<feature type="binding site" evidence="5">
    <location>
        <begin position="188"/>
        <end position="193"/>
    </location>
    <ligand>
        <name>ATP</name>
        <dbReference type="ChEBI" id="CHEBI:30616"/>
    </ligand>
</feature>
<dbReference type="Proteomes" id="UP000229740">
    <property type="component" value="Unassembled WGS sequence"/>
</dbReference>